<organism evidence="2 3">
    <name type="scientific">Alligator mississippiensis</name>
    <name type="common">American alligator</name>
    <dbReference type="NCBI Taxonomy" id="8496"/>
    <lineage>
        <taxon>Eukaryota</taxon>
        <taxon>Metazoa</taxon>
        <taxon>Chordata</taxon>
        <taxon>Craniata</taxon>
        <taxon>Vertebrata</taxon>
        <taxon>Euteleostomi</taxon>
        <taxon>Archelosauria</taxon>
        <taxon>Archosauria</taxon>
        <taxon>Crocodylia</taxon>
        <taxon>Alligatoridae</taxon>
        <taxon>Alligatorinae</taxon>
        <taxon>Alligator</taxon>
    </lineage>
</organism>
<gene>
    <name evidence="2" type="ORF">Y1Q_0003397</name>
</gene>
<accession>A0A151PG77</accession>
<proteinExistence type="predicted"/>
<feature type="region of interest" description="Disordered" evidence="1">
    <location>
        <begin position="27"/>
        <end position="71"/>
    </location>
</feature>
<feature type="compositionally biased region" description="Basic and acidic residues" evidence="1">
    <location>
        <begin position="42"/>
        <end position="71"/>
    </location>
</feature>
<reference evidence="2 3" key="1">
    <citation type="journal article" date="2012" name="Genome Biol.">
        <title>Sequencing three crocodilian genomes to illuminate the evolution of archosaurs and amniotes.</title>
        <authorList>
            <person name="St John J.A."/>
            <person name="Braun E.L."/>
            <person name="Isberg S.R."/>
            <person name="Miles L.G."/>
            <person name="Chong A.Y."/>
            <person name="Gongora J."/>
            <person name="Dalzell P."/>
            <person name="Moran C."/>
            <person name="Bed'hom B."/>
            <person name="Abzhanov A."/>
            <person name="Burgess S.C."/>
            <person name="Cooksey A.M."/>
            <person name="Castoe T.A."/>
            <person name="Crawford N.G."/>
            <person name="Densmore L.D."/>
            <person name="Drew J.C."/>
            <person name="Edwards S.V."/>
            <person name="Faircloth B.C."/>
            <person name="Fujita M.K."/>
            <person name="Greenwold M.J."/>
            <person name="Hoffmann F.G."/>
            <person name="Howard J.M."/>
            <person name="Iguchi T."/>
            <person name="Janes D.E."/>
            <person name="Khan S.Y."/>
            <person name="Kohno S."/>
            <person name="de Koning A.J."/>
            <person name="Lance S.L."/>
            <person name="McCarthy F.M."/>
            <person name="McCormack J.E."/>
            <person name="Merchant M.E."/>
            <person name="Peterson D.G."/>
            <person name="Pollock D.D."/>
            <person name="Pourmand N."/>
            <person name="Raney B.J."/>
            <person name="Roessler K.A."/>
            <person name="Sanford J.R."/>
            <person name="Sawyer R.H."/>
            <person name="Schmidt C.J."/>
            <person name="Triplett E.W."/>
            <person name="Tuberville T.D."/>
            <person name="Venegas-Anaya M."/>
            <person name="Howard J.T."/>
            <person name="Jarvis E.D."/>
            <person name="Guillette L.J.Jr."/>
            <person name="Glenn T.C."/>
            <person name="Green R.E."/>
            <person name="Ray D.A."/>
        </authorList>
    </citation>
    <scope>NUCLEOTIDE SEQUENCE [LARGE SCALE GENOMIC DNA]</scope>
    <source>
        <strain evidence="2">KSC_2009_1</strain>
    </source>
</reference>
<name>A0A151PG77_ALLMI</name>
<dbReference type="EMBL" id="AKHW03000259">
    <property type="protein sequence ID" value="KYO48020.1"/>
    <property type="molecule type" value="Genomic_DNA"/>
</dbReference>
<dbReference type="AlphaFoldDB" id="A0A151PG77"/>
<evidence type="ECO:0000256" key="1">
    <source>
        <dbReference type="SAM" id="MobiDB-lite"/>
    </source>
</evidence>
<comment type="caution">
    <text evidence="2">The sequence shown here is derived from an EMBL/GenBank/DDBJ whole genome shotgun (WGS) entry which is preliminary data.</text>
</comment>
<evidence type="ECO:0000313" key="3">
    <source>
        <dbReference type="Proteomes" id="UP000050525"/>
    </source>
</evidence>
<keyword evidence="3" id="KW-1185">Reference proteome</keyword>
<dbReference type="Proteomes" id="UP000050525">
    <property type="component" value="Unassembled WGS sequence"/>
</dbReference>
<sequence length="71" mass="7453">MCSTSRKLSPGVVRELSVLARACVQQSPPLPSQLPHSPGLCAEKHPEPGVKADEGKSHSLAGDRGHCPGSW</sequence>
<evidence type="ECO:0000313" key="2">
    <source>
        <dbReference type="EMBL" id="KYO48020.1"/>
    </source>
</evidence>
<protein>
    <submittedName>
        <fullName evidence="2">Uncharacterized protein</fullName>
    </submittedName>
</protein>